<comment type="caution">
    <text evidence="2">The sequence shown here is derived from an EMBL/GenBank/DDBJ whole genome shotgun (WGS) entry which is preliminary data.</text>
</comment>
<evidence type="ECO:0000313" key="2">
    <source>
        <dbReference type="EMBL" id="KAG9984496.1"/>
    </source>
</evidence>
<dbReference type="AlphaFoldDB" id="A0A9P8JWX1"/>
<dbReference type="EMBL" id="JAHFXS010000488">
    <property type="protein sequence ID" value="KAG9984496.1"/>
    <property type="molecule type" value="Genomic_DNA"/>
</dbReference>
<organism evidence="2 3">
    <name type="scientific">Aureobasidium melanogenum</name>
    <name type="common">Aureobasidium pullulans var. melanogenum</name>
    <dbReference type="NCBI Taxonomy" id="46634"/>
    <lineage>
        <taxon>Eukaryota</taxon>
        <taxon>Fungi</taxon>
        <taxon>Dikarya</taxon>
        <taxon>Ascomycota</taxon>
        <taxon>Pezizomycotina</taxon>
        <taxon>Dothideomycetes</taxon>
        <taxon>Dothideomycetidae</taxon>
        <taxon>Dothideales</taxon>
        <taxon>Saccotheciaceae</taxon>
        <taxon>Aureobasidium</taxon>
    </lineage>
</organism>
<protein>
    <submittedName>
        <fullName evidence="2">Uncharacterized protein</fullName>
    </submittedName>
</protein>
<reference evidence="2" key="2">
    <citation type="submission" date="2021-08" db="EMBL/GenBank/DDBJ databases">
        <authorList>
            <person name="Gostincar C."/>
            <person name="Sun X."/>
            <person name="Song Z."/>
            <person name="Gunde-Cimerman N."/>
        </authorList>
    </citation>
    <scope>NUCLEOTIDE SEQUENCE</scope>
    <source>
        <strain evidence="2">EXF-9298</strain>
    </source>
</reference>
<accession>A0A9P8JWX1</accession>
<feature type="compositionally biased region" description="Low complexity" evidence="1">
    <location>
        <begin position="317"/>
        <end position="339"/>
    </location>
</feature>
<reference evidence="2" key="1">
    <citation type="journal article" date="2021" name="J Fungi (Basel)">
        <title>Virulence traits and population genomics of the black yeast Aureobasidium melanogenum.</title>
        <authorList>
            <person name="Cernosa A."/>
            <person name="Sun X."/>
            <person name="Gostincar C."/>
            <person name="Fang C."/>
            <person name="Gunde-Cimerman N."/>
            <person name="Song Z."/>
        </authorList>
    </citation>
    <scope>NUCLEOTIDE SEQUENCE</scope>
    <source>
        <strain evidence="2">EXF-9298</strain>
    </source>
</reference>
<feature type="non-terminal residue" evidence="2">
    <location>
        <position position="1"/>
    </location>
</feature>
<gene>
    <name evidence="2" type="ORF">KCU98_g5371</name>
</gene>
<feature type="region of interest" description="Disordered" evidence="1">
    <location>
        <begin position="378"/>
        <end position="407"/>
    </location>
</feature>
<evidence type="ECO:0000313" key="3">
    <source>
        <dbReference type="Proteomes" id="UP000729357"/>
    </source>
</evidence>
<feature type="region of interest" description="Disordered" evidence="1">
    <location>
        <begin position="479"/>
        <end position="535"/>
    </location>
</feature>
<dbReference type="Proteomes" id="UP000729357">
    <property type="component" value="Unassembled WGS sequence"/>
</dbReference>
<feature type="region of interest" description="Disordered" evidence="1">
    <location>
        <begin position="310"/>
        <end position="358"/>
    </location>
</feature>
<sequence>MAVYRCLLCYPDVKECANLSNMKSHLGTANHNMGPYRCQVPGCTKRAVRDDIETRHGTPSHAPDWVKDQALVAPLDTLAQQCQYPWAPQFAPATCEPAPLAATQGPPVAAQGHSVSVSVAHAPVQGSLTGTPIAAVQGPPATAQTPAVAAFTAPQAPGVAQITPAAAQVHPVATQVPAVVTPTAQVLAGVASAAAQFPPPTNYFRHAMDDFERRYAGKTREDIEKQYEEERELYYYDYNTTDKGNFKSHLGRVDDAHNMGPYVCQRPGCNVRSNRRDSPACHDSHPGIRPDWVKDANLVAALDTELAVSERPAPLIPSTAGPAPRTTASPARSTTTGPARSTNISPTPPYFGPFINPGRFQYPDPSLLAASNNHQGIFYGASTQGEDDDDNKDNNNEDKDPSGASAQFEHENPEILAHGEDEDNNNASDDNSENSREYLMRTGVAPLFMEAMKLLSFADPPVEKPLLWAGKWFEARSREIEGADEEGVKKEDGNEVRKGDQKEDQKEDEIKVQNEDDKDDEKEHENDDKKEDENK</sequence>
<keyword evidence="3" id="KW-1185">Reference proteome</keyword>
<feature type="compositionally biased region" description="Basic and acidic residues" evidence="1">
    <location>
        <begin position="392"/>
        <end position="401"/>
    </location>
</feature>
<name>A0A9P8JWX1_AURME</name>
<evidence type="ECO:0000256" key="1">
    <source>
        <dbReference type="SAM" id="MobiDB-lite"/>
    </source>
</evidence>
<proteinExistence type="predicted"/>